<protein>
    <submittedName>
        <fullName evidence="2">Uncharacterized protein</fullName>
    </submittedName>
</protein>
<name>A0AC35FC32_9BILA</name>
<organism evidence="1 2">
    <name type="scientific">Panagrolaimus sp. PS1159</name>
    <dbReference type="NCBI Taxonomy" id="55785"/>
    <lineage>
        <taxon>Eukaryota</taxon>
        <taxon>Metazoa</taxon>
        <taxon>Ecdysozoa</taxon>
        <taxon>Nematoda</taxon>
        <taxon>Chromadorea</taxon>
        <taxon>Rhabditida</taxon>
        <taxon>Tylenchina</taxon>
        <taxon>Panagrolaimomorpha</taxon>
        <taxon>Panagrolaimoidea</taxon>
        <taxon>Panagrolaimidae</taxon>
        <taxon>Panagrolaimus</taxon>
    </lineage>
</organism>
<evidence type="ECO:0000313" key="1">
    <source>
        <dbReference type="Proteomes" id="UP000887580"/>
    </source>
</evidence>
<dbReference type="Proteomes" id="UP000887580">
    <property type="component" value="Unplaced"/>
</dbReference>
<accession>A0AC35FC32</accession>
<sequence length="93" mass="11035">MILLSDTFNIEKFYEFVKKTDGMIVILNFAETICEEYQNRLETIVDEILESYENNNSVIQYKTIFMNFPGLDEFKIDMLADCVKITTGFFTWF</sequence>
<reference evidence="2" key="1">
    <citation type="submission" date="2022-11" db="UniProtKB">
        <authorList>
            <consortium name="WormBaseParasite"/>
        </authorList>
    </citation>
    <scope>IDENTIFICATION</scope>
</reference>
<dbReference type="WBParaSite" id="PS1159_v2.g15905.t1">
    <property type="protein sequence ID" value="PS1159_v2.g15905.t1"/>
    <property type="gene ID" value="PS1159_v2.g15905"/>
</dbReference>
<evidence type="ECO:0000313" key="2">
    <source>
        <dbReference type="WBParaSite" id="PS1159_v2.g15905.t1"/>
    </source>
</evidence>
<proteinExistence type="predicted"/>